<evidence type="ECO:0000256" key="1">
    <source>
        <dbReference type="PROSITE-ProRule" id="PRU01076"/>
    </source>
</evidence>
<name>A0A853IU27_9BURK</name>
<dbReference type="GO" id="GO:0003677">
    <property type="term" value="F:DNA binding"/>
    <property type="evidence" value="ECO:0007669"/>
    <property type="project" value="UniProtKB-UniRule"/>
</dbReference>
<evidence type="ECO:0000313" key="4">
    <source>
        <dbReference type="Proteomes" id="UP000589716"/>
    </source>
</evidence>
<dbReference type="EMBL" id="JACCKX010000001">
    <property type="protein sequence ID" value="NZA00797.1"/>
    <property type="molecule type" value="Genomic_DNA"/>
</dbReference>
<gene>
    <name evidence="3" type="ORF">H0I39_01605</name>
</gene>
<protein>
    <submittedName>
        <fullName evidence="3">AbrB/MazE/SpoVT family DNA-binding domain-containing protein</fullName>
    </submittedName>
</protein>
<keyword evidence="1 3" id="KW-0238">DNA-binding</keyword>
<dbReference type="Proteomes" id="UP000589716">
    <property type="component" value="Unassembled WGS sequence"/>
</dbReference>
<reference evidence="3 4" key="1">
    <citation type="submission" date="2020-07" db="EMBL/GenBank/DDBJ databases">
        <authorList>
            <person name="Maaloum M."/>
        </authorList>
    </citation>
    <scope>NUCLEOTIDE SEQUENCE [LARGE SCALE GENOMIC DNA]</scope>
    <source>
        <strain evidence="3 4">GCS-AN-3</strain>
    </source>
</reference>
<feature type="domain" description="SpoVT-AbrB" evidence="2">
    <location>
        <begin position="1"/>
        <end position="47"/>
    </location>
</feature>
<organism evidence="3 4">
    <name type="scientific">Ottowia beijingensis</name>
    <dbReference type="NCBI Taxonomy" id="1207057"/>
    <lineage>
        <taxon>Bacteria</taxon>
        <taxon>Pseudomonadati</taxon>
        <taxon>Pseudomonadota</taxon>
        <taxon>Betaproteobacteria</taxon>
        <taxon>Burkholderiales</taxon>
        <taxon>Comamonadaceae</taxon>
        <taxon>Ottowia</taxon>
    </lineage>
</organism>
<evidence type="ECO:0000313" key="3">
    <source>
        <dbReference type="EMBL" id="NZA00797.1"/>
    </source>
</evidence>
<evidence type="ECO:0000259" key="2">
    <source>
        <dbReference type="PROSITE" id="PS51740"/>
    </source>
</evidence>
<proteinExistence type="predicted"/>
<sequence>MTSLSITMKGQVTLKRDLLQHLGLKPGERIELDKLPGGELRLRAARPAGTIDSFIGRHKGRLKKPLTIDEMNDIAAAGWAGEP</sequence>
<comment type="caution">
    <text evidence="3">The sequence shown here is derived from an EMBL/GenBank/DDBJ whole genome shotgun (WGS) entry which is preliminary data.</text>
</comment>
<keyword evidence="4" id="KW-1185">Reference proteome</keyword>
<accession>A0A853IU27</accession>
<dbReference type="RefSeq" id="WP_180549337.1">
    <property type="nucleotide sequence ID" value="NZ_JACCKX010000001.1"/>
</dbReference>
<dbReference type="InterPro" id="IPR007159">
    <property type="entry name" value="SpoVT-AbrB_dom"/>
</dbReference>
<dbReference type="SMART" id="SM00966">
    <property type="entry name" value="SpoVT_AbrB"/>
    <property type="match status" value="1"/>
</dbReference>
<dbReference type="PROSITE" id="PS51740">
    <property type="entry name" value="SPOVT_ABRB"/>
    <property type="match status" value="1"/>
</dbReference>
<dbReference type="AlphaFoldDB" id="A0A853IU27"/>